<comment type="catalytic activity">
    <reaction evidence="13">
        <text>a 1-O-(1Z-alkenyl)-sn-glycero-3-phosphocholine(out) + H(+)(out) = a 1-O-(1Z-alkenyl)-sn-glycero-3-phosphocholine(in) + H(+)(in)</text>
        <dbReference type="Rhea" id="RHEA:74447"/>
        <dbReference type="ChEBI" id="CHEBI:15378"/>
        <dbReference type="ChEBI" id="CHEBI:77287"/>
    </reaction>
</comment>
<keyword evidence="16" id="KW-0732">Signal</keyword>
<evidence type="ECO:0000313" key="18">
    <source>
        <dbReference type="EMBL" id="CAH2316131.1"/>
    </source>
</evidence>
<feature type="chain" id="PRO_5041990444" description="Protein spinster homolog 1" evidence="16">
    <location>
        <begin position="22"/>
        <end position="713"/>
    </location>
</feature>
<evidence type="ECO:0000259" key="17">
    <source>
        <dbReference type="PROSITE" id="PS50850"/>
    </source>
</evidence>
<feature type="signal peptide" evidence="16">
    <location>
        <begin position="1"/>
        <end position="21"/>
    </location>
</feature>
<feature type="transmembrane region" description="Helical" evidence="15">
    <location>
        <begin position="357"/>
        <end position="381"/>
    </location>
</feature>
<reference evidence="18" key="1">
    <citation type="submission" date="2022-03" db="EMBL/GenBank/DDBJ databases">
        <authorList>
            <person name="Alioto T."/>
            <person name="Alioto T."/>
            <person name="Gomez Garrido J."/>
        </authorList>
    </citation>
    <scope>NUCLEOTIDE SEQUENCE</scope>
</reference>
<comment type="similarity">
    <text evidence="8">Belongs to the major facilitator superfamily. Spinster (TC 2.A.1.49) family.</text>
</comment>
<keyword evidence="5" id="KW-0445">Lipid transport</keyword>
<evidence type="ECO:0000256" key="13">
    <source>
        <dbReference type="ARBA" id="ARBA00047765"/>
    </source>
</evidence>
<feature type="transmembrane region" description="Helical" evidence="15">
    <location>
        <begin position="533"/>
        <end position="554"/>
    </location>
</feature>
<dbReference type="InterPro" id="IPR044770">
    <property type="entry name" value="MFS_spinster-like"/>
</dbReference>
<evidence type="ECO:0000256" key="16">
    <source>
        <dbReference type="SAM" id="SignalP"/>
    </source>
</evidence>
<evidence type="ECO:0000256" key="3">
    <source>
        <dbReference type="ARBA" id="ARBA00022692"/>
    </source>
</evidence>
<sequence length="713" mass="78319">MSKKDVACFWIVLLLCQELRTDPIAEMGPSSGILIQETPGFILTEKRILTRRVFVSLDPKISIEKACNISSMQLPELQTWYQMHLQRAQDRVRNILEQARKPFVSSSIPMSNRPKRFLTAIIVALVCATVGAVVATGISAANSITVQKLDIEIYALKQHINDIHQVIQQQRTLLQDVLTIVEDTVVTTNLHSELIAKSTELHQSHDLFKRELLFLHDPILFHTLAFLDEVQTGMIELAGGRIPLYFVSKDIVHAMLANVDGETIGPMQLNLAFEMGSAIPLLIDPERVLPVIANDFGIKDSDSGLVQTVFICSHMVFAPVFGYLGDRYNRKYIIGGGIAFWSLITLSSSFITKENYWLLLITRGLVGVGQASYSTIAPTLIADLFLHDERSRMLSFFYLATPVGCGLGYIAGSKVSSVAGGDWHWALRAIFEVTPVLGAVAVLLLLFVVQEPPRGAAEGKIKRESLTNSSWTSDIKSLLKNPSFVLSTLGFTAVAFIAGALSLWAPTLLMRARTVLYKDNPCQIPICSTDDSLIFGVITCVTGIVGVIAGVEISKRCRKKNPRSDALVCGFSLLCAQPFLYISLVIAQKSLISTYWRCIYITVIFIYLLGEAAIYVVIPTKRATAAALQIVVSHVLGDAGSPYVIGVIMVISDLIRKGKPDSDLLRFNSLGSALIICAFVGVIGGGFFLATSFYIEKDRKKAESYSQDEDGEV</sequence>
<evidence type="ECO:0000256" key="6">
    <source>
        <dbReference type="ARBA" id="ARBA00023136"/>
    </source>
</evidence>
<dbReference type="EMBL" id="OW240920">
    <property type="protein sequence ID" value="CAH2316131.1"/>
    <property type="molecule type" value="Genomic_DNA"/>
</dbReference>
<dbReference type="InterPro" id="IPR011701">
    <property type="entry name" value="MFS"/>
</dbReference>
<keyword evidence="19" id="KW-1185">Reference proteome</keyword>
<gene>
    <name evidence="18" type="ORF">PECUL_23A004311</name>
</gene>
<evidence type="ECO:0000256" key="8">
    <source>
        <dbReference type="ARBA" id="ARBA00024338"/>
    </source>
</evidence>
<feature type="transmembrane region" description="Helical" evidence="15">
    <location>
        <begin position="332"/>
        <end position="351"/>
    </location>
</feature>
<keyword evidence="2" id="KW-0813">Transport</keyword>
<keyword evidence="3 15" id="KW-0812">Transmembrane</keyword>
<dbReference type="Gene3D" id="1.20.1250.20">
    <property type="entry name" value="MFS general substrate transporter like domains"/>
    <property type="match status" value="1"/>
</dbReference>
<proteinExistence type="inferred from homology"/>
<dbReference type="GO" id="GO:0006869">
    <property type="term" value="P:lipid transport"/>
    <property type="evidence" value="ECO:0007669"/>
    <property type="project" value="UniProtKB-KW"/>
</dbReference>
<evidence type="ECO:0000256" key="7">
    <source>
        <dbReference type="ARBA" id="ARBA00023228"/>
    </source>
</evidence>
<keyword evidence="6 15" id="KW-0472">Membrane</keyword>
<dbReference type="PROSITE" id="PS50850">
    <property type="entry name" value="MFS"/>
    <property type="match status" value="1"/>
</dbReference>
<evidence type="ECO:0000256" key="9">
    <source>
        <dbReference type="ARBA" id="ARBA00035932"/>
    </source>
</evidence>
<dbReference type="GO" id="GO:0022857">
    <property type="term" value="F:transmembrane transporter activity"/>
    <property type="evidence" value="ECO:0007669"/>
    <property type="project" value="InterPro"/>
</dbReference>
<dbReference type="CDD" id="cd17328">
    <property type="entry name" value="MFS_spinster_like"/>
    <property type="match status" value="1"/>
</dbReference>
<feature type="transmembrane region" description="Helical" evidence="15">
    <location>
        <begin position="423"/>
        <end position="449"/>
    </location>
</feature>
<dbReference type="InterPro" id="IPR020846">
    <property type="entry name" value="MFS_dom"/>
</dbReference>
<evidence type="ECO:0000256" key="15">
    <source>
        <dbReference type="SAM" id="Phobius"/>
    </source>
</evidence>
<dbReference type="PANTHER" id="PTHR23505:SF13">
    <property type="entry name" value="PROTEIN SPINSTER HOMOLOG 1"/>
    <property type="match status" value="1"/>
</dbReference>
<dbReference type="InterPro" id="IPR036259">
    <property type="entry name" value="MFS_trans_sf"/>
</dbReference>
<evidence type="ECO:0000256" key="5">
    <source>
        <dbReference type="ARBA" id="ARBA00023055"/>
    </source>
</evidence>
<evidence type="ECO:0000256" key="2">
    <source>
        <dbReference type="ARBA" id="ARBA00022448"/>
    </source>
</evidence>
<accession>A0AAD1WNV2</accession>
<feature type="transmembrane region" description="Helical" evidence="15">
    <location>
        <begin position="484"/>
        <end position="505"/>
    </location>
</feature>
<protein>
    <recommendedName>
        <fullName evidence="11">Protein spinster homolog 1</fullName>
    </recommendedName>
    <alternativeName>
        <fullName evidence="12">Spns1</fullName>
    </alternativeName>
</protein>
<dbReference type="GO" id="GO:0005765">
    <property type="term" value="C:lysosomal membrane"/>
    <property type="evidence" value="ECO:0007669"/>
    <property type="project" value="UniProtKB-SubCell"/>
</dbReference>
<comment type="catalytic activity">
    <reaction evidence="14">
        <text>a 1-O-(1Z-alkenyl)-sn-glycero-3-phosphoethanolamine(out) + H(+)(out) = a 1-O-(1Z-alkenyl)-sn-glycero-3-phosphoethanolamine(in) + H(+)(in)</text>
        <dbReference type="Rhea" id="RHEA:74455"/>
        <dbReference type="ChEBI" id="CHEBI:15378"/>
        <dbReference type="ChEBI" id="CHEBI:77288"/>
    </reaction>
</comment>
<dbReference type="PANTHER" id="PTHR23505">
    <property type="entry name" value="SPINSTER"/>
    <property type="match status" value="1"/>
</dbReference>
<comment type="catalytic activity">
    <reaction evidence="9">
        <text>a 1-acyl-sn-glycero-3-phosphocholine(out) + H(+)(out) = a 1-acyl-sn-glycero-3-phosphocholine(in) + H(+)(in)</text>
        <dbReference type="Rhea" id="RHEA:74435"/>
        <dbReference type="ChEBI" id="CHEBI:15378"/>
        <dbReference type="ChEBI" id="CHEBI:58168"/>
    </reaction>
</comment>
<evidence type="ECO:0000256" key="4">
    <source>
        <dbReference type="ARBA" id="ARBA00022989"/>
    </source>
</evidence>
<feature type="transmembrane region" description="Helical" evidence="15">
    <location>
        <begin position="393"/>
        <end position="411"/>
    </location>
</feature>
<evidence type="ECO:0000256" key="1">
    <source>
        <dbReference type="ARBA" id="ARBA00004155"/>
    </source>
</evidence>
<name>A0AAD1WNV2_PELCU</name>
<dbReference type="Proteomes" id="UP001295444">
    <property type="component" value="Chromosome 09"/>
</dbReference>
<feature type="transmembrane region" description="Helical" evidence="15">
    <location>
        <begin position="304"/>
        <end position="325"/>
    </location>
</feature>
<evidence type="ECO:0000256" key="12">
    <source>
        <dbReference type="ARBA" id="ARBA00041462"/>
    </source>
</evidence>
<evidence type="ECO:0000256" key="14">
    <source>
        <dbReference type="ARBA" id="ARBA00048915"/>
    </source>
</evidence>
<keyword evidence="7" id="KW-0458">Lysosome</keyword>
<dbReference type="Pfam" id="PF07690">
    <property type="entry name" value="MFS_1"/>
    <property type="match status" value="1"/>
</dbReference>
<dbReference type="SUPFAM" id="SSF103473">
    <property type="entry name" value="MFS general substrate transporter"/>
    <property type="match status" value="1"/>
</dbReference>
<feature type="transmembrane region" description="Helical" evidence="15">
    <location>
        <begin position="599"/>
        <end position="618"/>
    </location>
</feature>
<evidence type="ECO:0000256" key="10">
    <source>
        <dbReference type="ARBA" id="ARBA00036238"/>
    </source>
</evidence>
<evidence type="ECO:0000313" key="19">
    <source>
        <dbReference type="Proteomes" id="UP001295444"/>
    </source>
</evidence>
<evidence type="ECO:0000256" key="11">
    <source>
        <dbReference type="ARBA" id="ARBA00039482"/>
    </source>
</evidence>
<comment type="subcellular location">
    <subcellularLocation>
        <location evidence="1">Lysosome membrane</location>
        <topology evidence="1">Multi-pass membrane protein</topology>
    </subcellularLocation>
</comment>
<feature type="transmembrane region" description="Helical" evidence="15">
    <location>
        <begin position="566"/>
        <end position="587"/>
    </location>
</feature>
<keyword evidence="4 15" id="KW-1133">Transmembrane helix</keyword>
<organism evidence="18 19">
    <name type="scientific">Pelobates cultripes</name>
    <name type="common">Western spadefoot toad</name>
    <dbReference type="NCBI Taxonomy" id="61616"/>
    <lineage>
        <taxon>Eukaryota</taxon>
        <taxon>Metazoa</taxon>
        <taxon>Chordata</taxon>
        <taxon>Craniata</taxon>
        <taxon>Vertebrata</taxon>
        <taxon>Euteleostomi</taxon>
        <taxon>Amphibia</taxon>
        <taxon>Batrachia</taxon>
        <taxon>Anura</taxon>
        <taxon>Pelobatoidea</taxon>
        <taxon>Pelobatidae</taxon>
        <taxon>Pelobates</taxon>
    </lineage>
</organism>
<feature type="transmembrane region" description="Helical" evidence="15">
    <location>
        <begin position="630"/>
        <end position="651"/>
    </location>
</feature>
<feature type="transmembrane region" description="Helical" evidence="15">
    <location>
        <begin position="671"/>
        <end position="695"/>
    </location>
</feature>
<dbReference type="AlphaFoldDB" id="A0AAD1WNV2"/>
<comment type="catalytic activity">
    <reaction evidence="10">
        <text>a 1-acyl-sn-glycero-3-phosphoethanolamine(out) + H(+)(out) = a 1-acyl-sn-glycero-3-phosphoethanolamine(in) + H(+)(in)</text>
        <dbReference type="Rhea" id="RHEA:74439"/>
        <dbReference type="ChEBI" id="CHEBI:15378"/>
        <dbReference type="ChEBI" id="CHEBI:64381"/>
    </reaction>
</comment>
<feature type="domain" description="Major facilitator superfamily (MFS) profile" evidence="17">
    <location>
        <begin position="254"/>
        <end position="699"/>
    </location>
</feature>